<dbReference type="AlphaFoldDB" id="A0AAV4R327"/>
<keyword evidence="2" id="KW-1185">Reference proteome</keyword>
<evidence type="ECO:0000313" key="1">
    <source>
        <dbReference type="EMBL" id="GIY15877.1"/>
    </source>
</evidence>
<dbReference type="EMBL" id="BPLR01007294">
    <property type="protein sequence ID" value="GIY15877.1"/>
    <property type="molecule type" value="Genomic_DNA"/>
</dbReference>
<protein>
    <submittedName>
        <fullName evidence="1">Uncharacterized protein</fullName>
    </submittedName>
</protein>
<gene>
    <name evidence="1" type="ORF">CEXT_581821</name>
</gene>
<reference evidence="1 2" key="1">
    <citation type="submission" date="2021-06" db="EMBL/GenBank/DDBJ databases">
        <title>Caerostris extrusa draft genome.</title>
        <authorList>
            <person name="Kono N."/>
            <person name="Arakawa K."/>
        </authorList>
    </citation>
    <scope>NUCLEOTIDE SEQUENCE [LARGE SCALE GENOMIC DNA]</scope>
</reference>
<comment type="caution">
    <text evidence="1">The sequence shown here is derived from an EMBL/GenBank/DDBJ whole genome shotgun (WGS) entry which is preliminary data.</text>
</comment>
<name>A0AAV4R327_CAEEX</name>
<organism evidence="1 2">
    <name type="scientific">Caerostris extrusa</name>
    <name type="common">Bark spider</name>
    <name type="synonym">Caerostris bankana</name>
    <dbReference type="NCBI Taxonomy" id="172846"/>
    <lineage>
        <taxon>Eukaryota</taxon>
        <taxon>Metazoa</taxon>
        <taxon>Ecdysozoa</taxon>
        <taxon>Arthropoda</taxon>
        <taxon>Chelicerata</taxon>
        <taxon>Arachnida</taxon>
        <taxon>Araneae</taxon>
        <taxon>Araneomorphae</taxon>
        <taxon>Entelegynae</taxon>
        <taxon>Araneoidea</taxon>
        <taxon>Araneidae</taxon>
        <taxon>Caerostris</taxon>
    </lineage>
</organism>
<accession>A0AAV4R327</accession>
<dbReference type="Proteomes" id="UP001054945">
    <property type="component" value="Unassembled WGS sequence"/>
</dbReference>
<proteinExistence type="predicted"/>
<sequence length="230" mass="26609">MIYDGDTAARKAEQFYAGLNSIGIIPHASAQPTVKLSTMDKTFDLAIRNLITKLNYVRRFCNANKKLDNAIYIRNCWILVTKLWTSGQEEKVEPYTTILYHLFGSRLYNEILKIFQIDLNRSSKDLPRGFTCVCSTRGPLIETSRRRSNRRIDNTPSLNCHRISRCFDFFPEVMWKHARTYYMAAISSLRGFRIALAEKQLFIKHVEEFCASSFGNAISKSLCLLQDLWV</sequence>
<evidence type="ECO:0000313" key="2">
    <source>
        <dbReference type="Proteomes" id="UP001054945"/>
    </source>
</evidence>